<keyword evidence="2" id="KW-1185">Reference proteome</keyword>
<organism evidence="1 2">
    <name type="scientific">Halteria grandinella</name>
    <dbReference type="NCBI Taxonomy" id="5974"/>
    <lineage>
        <taxon>Eukaryota</taxon>
        <taxon>Sar</taxon>
        <taxon>Alveolata</taxon>
        <taxon>Ciliophora</taxon>
        <taxon>Intramacronucleata</taxon>
        <taxon>Spirotrichea</taxon>
        <taxon>Stichotrichia</taxon>
        <taxon>Sporadotrichida</taxon>
        <taxon>Halteriidae</taxon>
        <taxon>Halteria</taxon>
    </lineage>
</organism>
<evidence type="ECO:0000313" key="2">
    <source>
        <dbReference type="Proteomes" id="UP000785679"/>
    </source>
</evidence>
<protein>
    <submittedName>
        <fullName evidence="1">Uncharacterized protein</fullName>
    </submittedName>
</protein>
<gene>
    <name evidence="1" type="ORF">FGO68_gene6074</name>
</gene>
<name>A0A8J8NNQ2_HALGN</name>
<dbReference type="Proteomes" id="UP000785679">
    <property type="component" value="Unassembled WGS sequence"/>
</dbReference>
<accession>A0A8J8NNQ2</accession>
<proteinExistence type="predicted"/>
<sequence>MGDSSQSVAFQQAALEESYKSQSLVCNICNKDAPTQIDRVKPILVCDNCNYEISDGQKPPPTDNYTPLVIVLVLNSIIKQWQCFYSDIQRVTEQAEQAVHTFAIVNTLMARISSDASKDIVKRLNDLKELNFNVTGDGSTANESLRFKINELYLQHKVIELRNSLELLKQLKTDLARFEDLCKVDYHAFWKLYESDFCEISASDIVELKDDLQISLILRFYMQALINKAIKLVAPERLGELVFIQALRFDKTEAINTVIKYLDEASSDTNNSGQFQALSTIKDKINSLQLVLTKKEQHSEVDEVKKRQEQYELKTNQRLDKMMAILLKVKEMLTPKQQTDLQVLFDDF</sequence>
<dbReference type="EMBL" id="RRYP01009998">
    <property type="protein sequence ID" value="TNV78687.1"/>
    <property type="molecule type" value="Genomic_DNA"/>
</dbReference>
<evidence type="ECO:0000313" key="1">
    <source>
        <dbReference type="EMBL" id="TNV78687.1"/>
    </source>
</evidence>
<reference evidence="1" key="1">
    <citation type="submission" date="2019-06" db="EMBL/GenBank/DDBJ databases">
        <authorList>
            <person name="Zheng W."/>
        </authorList>
    </citation>
    <scope>NUCLEOTIDE SEQUENCE</scope>
    <source>
        <strain evidence="1">QDHG01</strain>
    </source>
</reference>
<comment type="caution">
    <text evidence="1">The sequence shown here is derived from an EMBL/GenBank/DDBJ whole genome shotgun (WGS) entry which is preliminary data.</text>
</comment>
<dbReference type="AlphaFoldDB" id="A0A8J8NNQ2"/>